<organism evidence="7 8">
    <name type="scientific">Clostridium saccharobutylicum DSM 13864</name>
    <dbReference type="NCBI Taxonomy" id="1345695"/>
    <lineage>
        <taxon>Bacteria</taxon>
        <taxon>Bacillati</taxon>
        <taxon>Bacillota</taxon>
        <taxon>Clostridia</taxon>
        <taxon>Eubacteriales</taxon>
        <taxon>Clostridiaceae</taxon>
        <taxon>Clostridium</taxon>
    </lineage>
</organism>
<dbReference type="HOGENOM" id="CLU_000445_107_16_9"/>
<reference evidence="7 8" key="1">
    <citation type="journal article" date="2013" name="Genome Announc.">
        <title>Complete Genome Sequence of the Solvent Producer Clostridium saccharobutylicum NCP262 (DSM 13864).</title>
        <authorList>
            <person name="Poehlein A."/>
            <person name="Hartwich K."/>
            <person name="Krabben P."/>
            <person name="Ehrenreich A."/>
            <person name="Liebl W."/>
            <person name="Durre P."/>
            <person name="Gottschalk G."/>
            <person name="Daniel R."/>
        </authorList>
    </citation>
    <scope>NUCLEOTIDE SEQUENCE [LARGE SCALE GENOMIC DNA]</scope>
    <source>
        <strain evidence="7">DSM 13864</strain>
    </source>
</reference>
<evidence type="ECO:0000259" key="6">
    <source>
        <dbReference type="PROSITE" id="PS50885"/>
    </source>
</evidence>
<dbReference type="eggNOG" id="COG0840">
    <property type="taxonomic scope" value="Bacteria"/>
</dbReference>
<gene>
    <name evidence="7" type="ORF">CLSA_c24210</name>
</gene>
<name>U5MS39_CLOSA</name>
<evidence type="ECO:0000256" key="1">
    <source>
        <dbReference type="ARBA" id="ARBA00022500"/>
    </source>
</evidence>
<evidence type="ECO:0000256" key="4">
    <source>
        <dbReference type="SAM" id="Phobius"/>
    </source>
</evidence>
<dbReference type="CDD" id="cd11386">
    <property type="entry name" value="MCP_signal"/>
    <property type="match status" value="1"/>
</dbReference>
<keyword evidence="4" id="KW-0472">Membrane</keyword>
<dbReference type="Gene3D" id="6.10.340.10">
    <property type="match status" value="1"/>
</dbReference>
<dbReference type="Pfam" id="PF12729">
    <property type="entry name" value="4HB_MCP_1"/>
    <property type="match status" value="1"/>
</dbReference>
<evidence type="ECO:0000256" key="3">
    <source>
        <dbReference type="PROSITE-ProRule" id="PRU00284"/>
    </source>
</evidence>
<dbReference type="GO" id="GO:0005886">
    <property type="term" value="C:plasma membrane"/>
    <property type="evidence" value="ECO:0007669"/>
    <property type="project" value="TreeGrafter"/>
</dbReference>
<dbReference type="OrthoDB" id="9814363at2"/>
<proteinExistence type="inferred from homology"/>
<evidence type="ECO:0000256" key="2">
    <source>
        <dbReference type="ARBA" id="ARBA00029447"/>
    </source>
</evidence>
<evidence type="ECO:0000313" key="7">
    <source>
        <dbReference type="EMBL" id="AGX43395.1"/>
    </source>
</evidence>
<dbReference type="FunFam" id="1.10.287.950:FF:000001">
    <property type="entry name" value="Methyl-accepting chemotaxis sensory transducer"/>
    <property type="match status" value="1"/>
</dbReference>
<dbReference type="InterPro" id="IPR004089">
    <property type="entry name" value="MCPsignal_dom"/>
</dbReference>
<dbReference type="InterPro" id="IPR024478">
    <property type="entry name" value="HlyB_4HB_MCP"/>
</dbReference>
<comment type="similarity">
    <text evidence="2">Belongs to the methyl-accepting chemotaxis (MCP) protein family.</text>
</comment>
<dbReference type="GO" id="GO:0006935">
    <property type="term" value="P:chemotaxis"/>
    <property type="evidence" value="ECO:0007669"/>
    <property type="project" value="UniProtKB-KW"/>
</dbReference>
<dbReference type="SUPFAM" id="SSF58104">
    <property type="entry name" value="Methyl-accepting chemotaxis protein (MCP) signaling domain"/>
    <property type="match status" value="1"/>
</dbReference>
<dbReference type="InterPro" id="IPR051310">
    <property type="entry name" value="MCP_chemotaxis"/>
</dbReference>
<dbReference type="PANTHER" id="PTHR43531">
    <property type="entry name" value="PROTEIN ICFG"/>
    <property type="match status" value="1"/>
</dbReference>
<dbReference type="Pfam" id="PF00672">
    <property type="entry name" value="HAMP"/>
    <property type="match status" value="1"/>
</dbReference>
<dbReference type="SMART" id="SM00283">
    <property type="entry name" value="MA"/>
    <property type="match status" value="1"/>
</dbReference>
<dbReference type="PATRIC" id="fig|1345695.10.peg.309"/>
<dbReference type="RefSeq" id="WP_022746545.1">
    <property type="nucleotide sequence ID" value="NC_022571.1"/>
</dbReference>
<dbReference type="CDD" id="cd06225">
    <property type="entry name" value="HAMP"/>
    <property type="match status" value="1"/>
</dbReference>
<dbReference type="PROSITE" id="PS50885">
    <property type="entry name" value="HAMP"/>
    <property type="match status" value="1"/>
</dbReference>
<dbReference type="AlphaFoldDB" id="U5MS39"/>
<dbReference type="PRINTS" id="PR00260">
    <property type="entry name" value="CHEMTRNSDUCR"/>
</dbReference>
<dbReference type="PROSITE" id="PS50111">
    <property type="entry name" value="CHEMOTAXIS_TRANSDUC_2"/>
    <property type="match status" value="1"/>
</dbReference>
<feature type="domain" description="Methyl-accepting transducer" evidence="5">
    <location>
        <begin position="270"/>
        <end position="499"/>
    </location>
</feature>
<dbReference type="InterPro" id="IPR004090">
    <property type="entry name" value="Chemotax_Me-accpt_rcpt"/>
</dbReference>
<evidence type="ECO:0000259" key="5">
    <source>
        <dbReference type="PROSITE" id="PS50111"/>
    </source>
</evidence>
<dbReference type="GeneID" id="55474844"/>
<dbReference type="GO" id="GO:0004888">
    <property type="term" value="F:transmembrane signaling receptor activity"/>
    <property type="evidence" value="ECO:0007669"/>
    <property type="project" value="InterPro"/>
</dbReference>
<dbReference type="InterPro" id="IPR003660">
    <property type="entry name" value="HAMP_dom"/>
</dbReference>
<dbReference type="EMBL" id="CP006721">
    <property type="protein sequence ID" value="AGX43395.1"/>
    <property type="molecule type" value="Genomic_DNA"/>
</dbReference>
<feature type="transmembrane region" description="Helical" evidence="4">
    <location>
        <begin position="12"/>
        <end position="33"/>
    </location>
</feature>
<dbReference type="GO" id="GO:0007165">
    <property type="term" value="P:signal transduction"/>
    <property type="evidence" value="ECO:0007669"/>
    <property type="project" value="UniProtKB-KW"/>
</dbReference>
<accession>U5MS39</accession>
<sequence>MKWFYDLKIATKLILGFVTVAFIAGVVGVVGIVNINKINNLDTELYERHTATMPDLIDIVNNYRIERGILKDLLIVKDLSKIQENINRFKALDDEIDTSMQHLESNSKDSEVIKNLNDLKKLLSSFKQYRDKAINFITTNQEQQATEILYTDISGIADNLDTTISNLTSLKINLAKNASDNNSASASRATITMIVVLTFGVIIAIVLGIVIARIIGRPINKMVEVANKIALGDMSVDVETDTKDEIGSLAESFRRMIEKNNEVLSNIRSAAEQVASGSKQISYSSIALSQGATEQASSIEELTASVEEISSQTHLNAQNANKANELTEVAKLNAIQGNNQMKEMLKAMEAINDAASNISKVIKVIDDIAFQTNILALNAAVEAARAGHHGKGFAVVAEEVRNLAARSANAAKETTYMIENSINKSEGGTKIAIDTANALNEIVNAVENVANLISDIAIASTEQSTALGQINQGIVEVSQVVQSNSATSEEGAAASEELSSQAELLREMVSNFKLKQSVKSYNTLNELNPEVLKMLDEMAEKKKYQTSHINEEYREPAITKTKIILSDNDFGKY</sequence>
<feature type="transmembrane region" description="Helical" evidence="4">
    <location>
        <begin position="191"/>
        <end position="212"/>
    </location>
</feature>
<keyword evidence="1" id="KW-0145">Chemotaxis</keyword>
<dbReference type="KEGG" id="csb:CLSA_c24210"/>
<evidence type="ECO:0000313" key="8">
    <source>
        <dbReference type="Proteomes" id="UP000017118"/>
    </source>
</evidence>
<dbReference type="PANTHER" id="PTHR43531:SF11">
    <property type="entry name" value="METHYL-ACCEPTING CHEMOTAXIS PROTEIN 3"/>
    <property type="match status" value="1"/>
</dbReference>
<keyword evidence="8" id="KW-1185">Reference proteome</keyword>
<protein>
    <submittedName>
        <fullName evidence="7">Putative sensory transducer protein</fullName>
    </submittedName>
</protein>
<keyword evidence="4" id="KW-0812">Transmembrane</keyword>
<keyword evidence="3" id="KW-0807">Transducer</keyword>
<dbReference type="Pfam" id="PF00015">
    <property type="entry name" value="MCPsignal"/>
    <property type="match status" value="1"/>
</dbReference>
<dbReference type="SMART" id="SM00304">
    <property type="entry name" value="HAMP"/>
    <property type="match status" value="1"/>
</dbReference>
<dbReference type="Gene3D" id="1.10.287.950">
    <property type="entry name" value="Methyl-accepting chemotaxis protein"/>
    <property type="match status" value="1"/>
</dbReference>
<feature type="domain" description="HAMP" evidence="6">
    <location>
        <begin position="213"/>
        <end position="265"/>
    </location>
</feature>
<keyword evidence="4" id="KW-1133">Transmembrane helix</keyword>
<dbReference type="Proteomes" id="UP000017118">
    <property type="component" value="Chromosome"/>
</dbReference>